<keyword evidence="1" id="KW-0472">Membrane</keyword>
<feature type="chain" id="PRO_5025586392" evidence="2">
    <location>
        <begin position="22"/>
        <end position="332"/>
    </location>
</feature>
<keyword evidence="1" id="KW-1133">Transmembrane helix</keyword>
<keyword evidence="4" id="KW-1185">Reference proteome</keyword>
<dbReference type="EMBL" id="MU006301">
    <property type="protein sequence ID" value="KAF2851806.1"/>
    <property type="molecule type" value="Genomic_DNA"/>
</dbReference>
<keyword evidence="1" id="KW-0812">Transmembrane</keyword>
<gene>
    <name evidence="3" type="ORF">T440DRAFT_467579</name>
</gene>
<dbReference type="OrthoDB" id="3791536at2759"/>
<evidence type="ECO:0000313" key="4">
    <source>
        <dbReference type="Proteomes" id="UP000799423"/>
    </source>
</evidence>
<feature type="transmembrane region" description="Helical" evidence="1">
    <location>
        <begin position="251"/>
        <end position="279"/>
    </location>
</feature>
<dbReference type="Proteomes" id="UP000799423">
    <property type="component" value="Unassembled WGS sequence"/>
</dbReference>
<sequence length="332" mass="36776">MIFRLASIFALISLLIENVVAEVAPEITTVSDGYQFIAKVPCSGCPYLSQDTFKGQNEPWTENNNENAKLLNITLPFSSTHLNINTAALLTPSPILPKIYANQIPLSTTIQALSTMLENNSLDTPGSASFALSYAYSLHPIKSSPNALIFHFDILELWSDVTSPPITVVPDAADQKMLELVLLQRPLLSALDTSPTYSIIRTSLIPRTETPTTKMKKMWFHDWDQNGKKGTSSHLFNRAQQSFVDYVNSGVWALFIFIAALMGLFVVLCLFCCFAVGALSGEEYDYEKAQVRKRMRKNGWKAAADDMGRERRGGDVEKGRAVERLVGVGKSD</sequence>
<dbReference type="AlphaFoldDB" id="A0A6A7B8D4"/>
<evidence type="ECO:0000256" key="1">
    <source>
        <dbReference type="SAM" id="Phobius"/>
    </source>
</evidence>
<evidence type="ECO:0000256" key="2">
    <source>
        <dbReference type="SAM" id="SignalP"/>
    </source>
</evidence>
<accession>A0A6A7B8D4</accession>
<reference evidence="3" key="1">
    <citation type="submission" date="2020-01" db="EMBL/GenBank/DDBJ databases">
        <authorList>
            <consortium name="DOE Joint Genome Institute"/>
            <person name="Haridas S."/>
            <person name="Albert R."/>
            <person name="Binder M."/>
            <person name="Bloem J."/>
            <person name="Labutti K."/>
            <person name="Salamov A."/>
            <person name="Andreopoulos B."/>
            <person name="Baker S.E."/>
            <person name="Barry K."/>
            <person name="Bills G."/>
            <person name="Bluhm B.H."/>
            <person name="Cannon C."/>
            <person name="Castanera R."/>
            <person name="Culley D.E."/>
            <person name="Daum C."/>
            <person name="Ezra D."/>
            <person name="Gonzalez J.B."/>
            <person name="Henrissat B."/>
            <person name="Kuo A."/>
            <person name="Liang C."/>
            <person name="Lipzen A."/>
            <person name="Lutzoni F."/>
            <person name="Magnuson J."/>
            <person name="Mondo S."/>
            <person name="Nolan M."/>
            <person name="Ohm R."/>
            <person name="Pangilinan J."/>
            <person name="Park H.-J."/>
            <person name="Ramirez L."/>
            <person name="Alfaro M."/>
            <person name="Sun H."/>
            <person name="Tritt A."/>
            <person name="Yoshinaga Y."/>
            <person name="Zwiers L.-H."/>
            <person name="Turgeon B.G."/>
            <person name="Goodwin S.B."/>
            <person name="Spatafora J.W."/>
            <person name="Crous P.W."/>
            <person name="Grigoriev I.V."/>
        </authorList>
    </citation>
    <scope>NUCLEOTIDE SEQUENCE</scope>
    <source>
        <strain evidence="3">IPT5</strain>
    </source>
</reference>
<keyword evidence="2" id="KW-0732">Signal</keyword>
<evidence type="ECO:0000313" key="3">
    <source>
        <dbReference type="EMBL" id="KAF2851806.1"/>
    </source>
</evidence>
<protein>
    <submittedName>
        <fullName evidence="3">Uncharacterized protein</fullName>
    </submittedName>
</protein>
<feature type="signal peptide" evidence="2">
    <location>
        <begin position="1"/>
        <end position="21"/>
    </location>
</feature>
<organism evidence="3 4">
    <name type="scientific">Plenodomus tracheiphilus IPT5</name>
    <dbReference type="NCBI Taxonomy" id="1408161"/>
    <lineage>
        <taxon>Eukaryota</taxon>
        <taxon>Fungi</taxon>
        <taxon>Dikarya</taxon>
        <taxon>Ascomycota</taxon>
        <taxon>Pezizomycotina</taxon>
        <taxon>Dothideomycetes</taxon>
        <taxon>Pleosporomycetidae</taxon>
        <taxon>Pleosporales</taxon>
        <taxon>Pleosporineae</taxon>
        <taxon>Leptosphaeriaceae</taxon>
        <taxon>Plenodomus</taxon>
    </lineage>
</organism>
<name>A0A6A7B8D4_9PLEO</name>
<proteinExistence type="predicted"/>